<dbReference type="InterPro" id="IPR052929">
    <property type="entry name" value="RNase_H-like_EbsB-rel"/>
</dbReference>
<name>A0AAD8QXH5_LOLMU</name>
<evidence type="ECO:0000313" key="5">
    <source>
        <dbReference type="Proteomes" id="UP001231189"/>
    </source>
</evidence>
<dbReference type="PANTHER" id="PTHR47074:SF73">
    <property type="entry name" value="OS04G0448401 PROTEIN"/>
    <property type="match status" value="1"/>
</dbReference>
<gene>
    <name evidence="4" type="ORF">QYE76_033674</name>
</gene>
<evidence type="ECO:0000259" key="3">
    <source>
        <dbReference type="Pfam" id="PF13966"/>
    </source>
</evidence>
<accession>A0AAD8QXH5</accession>
<keyword evidence="5" id="KW-1185">Reference proteome</keyword>
<proteinExistence type="predicted"/>
<dbReference type="InterPro" id="IPR036397">
    <property type="entry name" value="RNaseH_sf"/>
</dbReference>
<dbReference type="EMBL" id="JAUUTY010000007">
    <property type="protein sequence ID" value="KAK1610001.1"/>
    <property type="molecule type" value="Genomic_DNA"/>
</dbReference>
<dbReference type="InterPro" id="IPR044730">
    <property type="entry name" value="RNase_H-like_dom_plant"/>
</dbReference>
<dbReference type="Pfam" id="PF13456">
    <property type="entry name" value="RVT_3"/>
    <property type="match status" value="1"/>
</dbReference>
<dbReference type="Pfam" id="PF13966">
    <property type="entry name" value="zf-RVT"/>
    <property type="match status" value="1"/>
</dbReference>
<dbReference type="GO" id="GO:0003676">
    <property type="term" value="F:nucleic acid binding"/>
    <property type="evidence" value="ECO:0007669"/>
    <property type="project" value="InterPro"/>
</dbReference>
<organism evidence="4 5">
    <name type="scientific">Lolium multiflorum</name>
    <name type="common">Italian ryegrass</name>
    <name type="synonym">Lolium perenne subsp. multiflorum</name>
    <dbReference type="NCBI Taxonomy" id="4521"/>
    <lineage>
        <taxon>Eukaryota</taxon>
        <taxon>Viridiplantae</taxon>
        <taxon>Streptophyta</taxon>
        <taxon>Embryophyta</taxon>
        <taxon>Tracheophyta</taxon>
        <taxon>Spermatophyta</taxon>
        <taxon>Magnoliopsida</taxon>
        <taxon>Liliopsida</taxon>
        <taxon>Poales</taxon>
        <taxon>Poaceae</taxon>
        <taxon>BOP clade</taxon>
        <taxon>Pooideae</taxon>
        <taxon>Poodae</taxon>
        <taxon>Poeae</taxon>
        <taxon>Poeae Chloroplast Group 2 (Poeae type)</taxon>
        <taxon>Loliodinae</taxon>
        <taxon>Loliinae</taxon>
        <taxon>Lolium</taxon>
    </lineage>
</organism>
<dbReference type="AlphaFoldDB" id="A0AAD8QXH5"/>
<feature type="compositionally biased region" description="Pro residues" evidence="1">
    <location>
        <begin position="443"/>
        <end position="460"/>
    </location>
</feature>
<feature type="domain" description="RNase H type-1" evidence="2">
    <location>
        <begin position="236"/>
        <end position="354"/>
    </location>
</feature>
<dbReference type="InterPro" id="IPR026960">
    <property type="entry name" value="RVT-Znf"/>
</dbReference>
<dbReference type="PANTHER" id="PTHR47074">
    <property type="entry name" value="BNAC02G40300D PROTEIN"/>
    <property type="match status" value="1"/>
</dbReference>
<feature type="region of interest" description="Disordered" evidence="1">
    <location>
        <begin position="433"/>
        <end position="481"/>
    </location>
</feature>
<evidence type="ECO:0000313" key="4">
    <source>
        <dbReference type="EMBL" id="KAK1610001.1"/>
    </source>
</evidence>
<dbReference type="Gene3D" id="3.30.420.10">
    <property type="entry name" value="Ribonuclease H-like superfamily/Ribonuclease H"/>
    <property type="match status" value="1"/>
</dbReference>
<dbReference type="InterPro" id="IPR002156">
    <property type="entry name" value="RNaseH_domain"/>
</dbReference>
<dbReference type="GO" id="GO:0004523">
    <property type="term" value="F:RNA-DNA hybrid ribonuclease activity"/>
    <property type="evidence" value="ECO:0007669"/>
    <property type="project" value="InterPro"/>
</dbReference>
<dbReference type="Proteomes" id="UP001231189">
    <property type="component" value="Unassembled WGS sequence"/>
</dbReference>
<dbReference type="CDD" id="cd06222">
    <property type="entry name" value="RNase_H_like"/>
    <property type="match status" value="1"/>
</dbReference>
<evidence type="ECO:0000259" key="2">
    <source>
        <dbReference type="Pfam" id="PF13456"/>
    </source>
</evidence>
<evidence type="ECO:0008006" key="6">
    <source>
        <dbReference type="Google" id="ProtNLM"/>
    </source>
</evidence>
<comment type="caution">
    <text evidence="4">The sequence shown here is derived from an EMBL/GenBank/DDBJ whole genome shotgun (WGS) entry which is preliminary data.</text>
</comment>
<reference evidence="4" key="1">
    <citation type="submission" date="2023-07" db="EMBL/GenBank/DDBJ databases">
        <title>A chromosome-level genome assembly of Lolium multiflorum.</title>
        <authorList>
            <person name="Chen Y."/>
            <person name="Copetti D."/>
            <person name="Kolliker R."/>
            <person name="Studer B."/>
        </authorList>
    </citation>
    <scope>NUCLEOTIDE SEQUENCE</scope>
    <source>
        <strain evidence="4">02402/16</strain>
        <tissue evidence="4">Leaf</tissue>
    </source>
</reference>
<evidence type="ECO:0000256" key="1">
    <source>
        <dbReference type="SAM" id="MobiDB-lite"/>
    </source>
</evidence>
<protein>
    <recommendedName>
        <fullName evidence="6">Reverse transcriptase zinc-binding domain-containing protein</fullName>
    </recommendedName>
</protein>
<sequence length="648" mass="72663">MDIEHICKIPLSTRDQEDIWSWHYDRTGILSVRSVYRMLVRTKKRREDWLEHKPASSNTVAKGKMWSRLWKTSVPSKLRMFLWRLAHQSLPTGDIRHHSHMATTPACSVCGAEDSWHHSLLDCMMSRCVWALVNEDITHHMISTEEPSAKNWLFIMMETLSHTEFTEMTVTLWAIWYARRWLIHEGEQQSPLSTSMFVIRFLDELALTPKHAVKPSTSRRVEQKWLPPLAGFHKINVDAATTKVEKGGAIAAICWSEAGTFMGASALTVKEDLSPAALEALACREALALAQDLHISRICVASDCLEVIHNLARPSGEYSMILTEVKRTSSLFPDILFRHEKRGSNGEPHRLARSSVNLAFGRRLWLLNPPEGLCIPKNLVIDRARARRRKVRKNGNFAGTSLCLCKVRRKTVSPRSPDLRSCCRPSPLEFRPSLSASPGQERWPPPPQGTIWCPRPPSPAASPGQKRWPPPPQGTIYPRRWPWRHHSGNRWVQRRHQVASAEPAVVAVPEVAAEELVDALNEDEASASNASVDADELLKCERLIDDPEHDFAYDTVPEFSSPPNAIQPGAEMQEVEIAAPAPAAPVLRAQAEENENAALIDIPTPSPEARVLLRTFTSAMAARPAEIHAGTWFPALLGITNRLGGLCL</sequence>
<feature type="domain" description="Reverse transcriptase zinc-binding" evidence="3">
    <location>
        <begin position="32"/>
        <end position="130"/>
    </location>
</feature>